<dbReference type="InterPro" id="IPR027473">
    <property type="entry name" value="L-asparaginase_C"/>
</dbReference>
<evidence type="ECO:0000256" key="2">
    <source>
        <dbReference type="PROSITE-ProRule" id="PRU00023"/>
    </source>
</evidence>
<dbReference type="GO" id="GO:0004067">
    <property type="term" value="F:asparaginase activity"/>
    <property type="evidence" value="ECO:0007669"/>
    <property type="project" value="UniProtKB-EC"/>
</dbReference>
<dbReference type="AlphaFoldDB" id="A0A0B1SXK2"/>
<reference evidence="3 4" key="1">
    <citation type="submission" date="2014-03" db="EMBL/GenBank/DDBJ databases">
        <title>Draft genome of the hookworm Oesophagostomum dentatum.</title>
        <authorList>
            <person name="Mitreva M."/>
        </authorList>
    </citation>
    <scope>NUCLEOTIDE SEQUENCE [LARGE SCALE GENOMIC DNA]</scope>
    <source>
        <strain evidence="3 4">OD-Hann</strain>
    </source>
</reference>
<evidence type="ECO:0000313" key="3">
    <source>
        <dbReference type="EMBL" id="KHJ87935.1"/>
    </source>
</evidence>
<dbReference type="InterPro" id="IPR002110">
    <property type="entry name" value="Ankyrin_rpt"/>
</dbReference>
<evidence type="ECO:0000256" key="1">
    <source>
        <dbReference type="ARBA" id="ARBA00012920"/>
    </source>
</evidence>
<accession>A0A0B1SXK2</accession>
<dbReference type="Gene3D" id="3.40.50.40">
    <property type="match status" value="1"/>
</dbReference>
<protein>
    <recommendedName>
        <fullName evidence="1">asparaginase</fullName>
        <ecNumber evidence="1">3.5.1.1</ecNumber>
    </recommendedName>
</protein>
<sequence>MTSEAAMAKMCYILGKDEWDYETKRMMMQSNLRGEMTVTNEAVGMRELDIIPHIAKCLRLSSGNELQLIRDTILPPLFCNAAKTNKPEILKSIKEAGVNFSAPDYNLRTALHVAASNGNLEAVRYLLSIGENVHVRYATVVCGNVGAAKNSAFRDLFGYNPLLCAVKAKSRKCVEEIRKAGGMIDIPQFKLGVDLCLAAAHGDVEQLRCWRAAGSDLTETDYDKRTALHVAVTHYQIEAVKYLTEEGLDPNVVDEFGTTPITEAQRKNYKDILKILTMAAEKRANGNGSAEVEVLENTQ</sequence>
<gene>
    <name evidence="3" type="ORF">OESDEN_12278</name>
</gene>
<organism evidence="3 4">
    <name type="scientific">Oesophagostomum dentatum</name>
    <name type="common">Nodular worm</name>
    <dbReference type="NCBI Taxonomy" id="61180"/>
    <lineage>
        <taxon>Eukaryota</taxon>
        <taxon>Metazoa</taxon>
        <taxon>Ecdysozoa</taxon>
        <taxon>Nematoda</taxon>
        <taxon>Chromadorea</taxon>
        <taxon>Rhabditida</taxon>
        <taxon>Rhabditina</taxon>
        <taxon>Rhabditomorpha</taxon>
        <taxon>Strongyloidea</taxon>
        <taxon>Strongylidae</taxon>
        <taxon>Oesophagostomum</taxon>
    </lineage>
</organism>
<dbReference type="PANTHER" id="PTHR11707">
    <property type="entry name" value="L-ASPARAGINASE"/>
    <property type="match status" value="1"/>
</dbReference>
<proteinExistence type="predicted"/>
<dbReference type="GO" id="GO:0009066">
    <property type="term" value="P:aspartate family amino acid metabolic process"/>
    <property type="evidence" value="ECO:0007669"/>
    <property type="project" value="UniProtKB-ARBA"/>
</dbReference>
<dbReference type="OrthoDB" id="542841at2759"/>
<dbReference type="Pfam" id="PF12796">
    <property type="entry name" value="Ank_2"/>
    <property type="match status" value="2"/>
</dbReference>
<dbReference type="InterPro" id="IPR006034">
    <property type="entry name" value="Asparaginase/glutaminase-like"/>
</dbReference>
<keyword evidence="4" id="KW-1185">Reference proteome</keyword>
<evidence type="ECO:0000313" key="4">
    <source>
        <dbReference type="Proteomes" id="UP000053660"/>
    </source>
</evidence>
<dbReference type="EC" id="3.5.1.1" evidence="1"/>
<dbReference type="EMBL" id="KN556745">
    <property type="protein sequence ID" value="KHJ87935.1"/>
    <property type="molecule type" value="Genomic_DNA"/>
</dbReference>
<dbReference type="Proteomes" id="UP000053660">
    <property type="component" value="Unassembled WGS sequence"/>
</dbReference>
<name>A0A0B1SXK2_OESDE</name>
<dbReference type="InterPro" id="IPR036770">
    <property type="entry name" value="Ankyrin_rpt-contain_sf"/>
</dbReference>
<dbReference type="PANTHER" id="PTHR11707:SF28">
    <property type="entry name" value="60 KDA LYSOPHOSPHOLIPASE"/>
    <property type="match status" value="1"/>
</dbReference>
<dbReference type="PROSITE" id="PS50088">
    <property type="entry name" value="ANK_REPEAT"/>
    <property type="match status" value="2"/>
</dbReference>
<feature type="repeat" description="ANK" evidence="2">
    <location>
        <begin position="223"/>
        <end position="255"/>
    </location>
</feature>
<dbReference type="PROSITE" id="PS50297">
    <property type="entry name" value="ANK_REP_REGION"/>
    <property type="match status" value="2"/>
</dbReference>
<keyword evidence="2" id="KW-0040">ANK repeat</keyword>
<feature type="repeat" description="ANK" evidence="2">
    <location>
        <begin position="106"/>
        <end position="138"/>
    </location>
</feature>
<dbReference type="SUPFAM" id="SSF48403">
    <property type="entry name" value="Ankyrin repeat"/>
    <property type="match status" value="1"/>
</dbReference>
<dbReference type="Gene3D" id="1.25.40.20">
    <property type="entry name" value="Ankyrin repeat-containing domain"/>
    <property type="match status" value="1"/>
</dbReference>
<dbReference type="SMART" id="SM00248">
    <property type="entry name" value="ANK"/>
    <property type="match status" value="4"/>
</dbReference>